<sequence>MTSWDIKPQGVQGHLKTVGGNAGELEKALNALLTAMSEAAQAAGTAIPGSQSGMGPQGPLAPGAAPAPGQAFLAPQKAMGPVAAALGEYLTARKPEFKSMAERIEACILGAVSATNEYLQGDLEQAKAAQDAARAVNLDLLREKTGTRSERERAS</sequence>
<feature type="compositionally biased region" description="Low complexity" evidence="1">
    <location>
        <begin position="48"/>
        <end position="72"/>
    </location>
</feature>
<feature type="region of interest" description="Disordered" evidence="1">
    <location>
        <begin position="44"/>
        <end position="72"/>
    </location>
</feature>
<dbReference type="EMBL" id="JBBKAM010000002">
    <property type="protein sequence ID" value="MEJ8643150.1"/>
    <property type="molecule type" value="Genomic_DNA"/>
</dbReference>
<evidence type="ECO:0000256" key="1">
    <source>
        <dbReference type="SAM" id="MobiDB-lite"/>
    </source>
</evidence>
<keyword evidence="3" id="KW-1185">Reference proteome</keyword>
<dbReference type="InterPro" id="IPR045436">
    <property type="entry name" value="DUF6507"/>
</dbReference>
<dbReference type="Proteomes" id="UP001382904">
    <property type="component" value="Unassembled WGS sequence"/>
</dbReference>
<name>A0ABU8U5K0_9ACTN</name>
<gene>
    <name evidence="2" type="ORF">WKI68_20725</name>
</gene>
<evidence type="ECO:0000313" key="3">
    <source>
        <dbReference type="Proteomes" id="UP001382904"/>
    </source>
</evidence>
<reference evidence="2 3" key="1">
    <citation type="submission" date="2024-03" db="EMBL/GenBank/DDBJ databases">
        <title>Novel Streptomyces species of biotechnological and ecological value are a feature of Machair soil.</title>
        <authorList>
            <person name="Prole J.R."/>
            <person name="Goodfellow M."/>
            <person name="Allenby N."/>
            <person name="Ward A.C."/>
        </authorList>
    </citation>
    <scope>NUCLEOTIDE SEQUENCE [LARGE SCALE GENOMIC DNA]</scope>
    <source>
        <strain evidence="2 3">MS1.HAVA.3</strain>
    </source>
</reference>
<comment type="caution">
    <text evidence="2">The sequence shown here is derived from an EMBL/GenBank/DDBJ whole genome shotgun (WGS) entry which is preliminary data.</text>
</comment>
<evidence type="ECO:0000313" key="2">
    <source>
        <dbReference type="EMBL" id="MEJ8643150.1"/>
    </source>
</evidence>
<accession>A0ABU8U5K0</accession>
<dbReference type="Pfam" id="PF20117">
    <property type="entry name" value="DUF6507"/>
    <property type="match status" value="1"/>
</dbReference>
<organism evidence="2 3">
    <name type="scientific">Streptomyces caledonius</name>
    <dbReference type="NCBI Taxonomy" id="3134107"/>
    <lineage>
        <taxon>Bacteria</taxon>
        <taxon>Bacillati</taxon>
        <taxon>Actinomycetota</taxon>
        <taxon>Actinomycetes</taxon>
        <taxon>Kitasatosporales</taxon>
        <taxon>Streptomycetaceae</taxon>
        <taxon>Streptomyces</taxon>
    </lineage>
</organism>
<proteinExistence type="predicted"/>
<protein>
    <submittedName>
        <fullName evidence="2">DUF6507 family protein</fullName>
    </submittedName>
</protein>